<dbReference type="STRING" id="1121455.SAMN02745728_02187"/>
<keyword evidence="2" id="KW-0812">Transmembrane</keyword>
<feature type="transmembrane region" description="Helical" evidence="2">
    <location>
        <begin position="7"/>
        <end position="24"/>
    </location>
</feature>
<dbReference type="OrthoDB" id="9778236at2"/>
<dbReference type="FunFam" id="2.40.50.100:FF:000077">
    <property type="entry name" value="Glycoside hydrolase family 43"/>
    <property type="match status" value="1"/>
</dbReference>
<feature type="domain" description="Multidrug resistance protein MdtA-like barrel-sandwich hybrid" evidence="3">
    <location>
        <begin position="48"/>
        <end position="231"/>
    </location>
</feature>
<keyword evidence="5" id="KW-1185">Reference proteome</keyword>
<keyword evidence="2" id="KW-0472">Membrane</keyword>
<evidence type="ECO:0000313" key="5">
    <source>
        <dbReference type="Proteomes" id="UP000186469"/>
    </source>
</evidence>
<evidence type="ECO:0000313" key="4">
    <source>
        <dbReference type="EMBL" id="SHN71441.1"/>
    </source>
</evidence>
<protein>
    <submittedName>
        <fullName evidence="4">HlyD family secretion protein</fullName>
    </submittedName>
</protein>
<dbReference type="SUPFAM" id="SSF111369">
    <property type="entry name" value="HlyD-like secretion proteins"/>
    <property type="match status" value="2"/>
</dbReference>
<dbReference type="Gene3D" id="2.40.50.100">
    <property type="match status" value="1"/>
</dbReference>
<dbReference type="RefSeq" id="WP_072697863.1">
    <property type="nucleotide sequence ID" value="NZ_FRDI01000015.1"/>
</dbReference>
<evidence type="ECO:0000256" key="2">
    <source>
        <dbReference type="SAM" id="Phobius"/>
    </source>
</evidence>
<dbReference type="PANTHER" id="PTHR30438">
    <property type="entry name" value="36 KDA ANTIGEN-RELATED"/>
    <property type="match status" value="1"/>
</dbReference>
<accession>A0A1M7TKZ4</accession>
<dbReference type="EMBL" id="FRDI01000015">
    <property type="protein sequence ID" value="SHN71441.1"/>
    <property type="molecule type" value="Genomic_DNA"/>
</dbReference>
<keyword evidence="1" id="KW-0175">Coiled coil</keyword>
<reference evidence="4 5" key="1">
    <citation type="submission" date="2016-12" db="EMBL/GenBank/DDBJ databases">
        <authorList>
            <person name="Song W.-J."/>
            <person name="Kurnit D.M."/>
        </authorList>
    </citation>
    <scope>NUCLEOTIDE SEQUENCE [LARGE SCALE GENOMIC DNA]</scope>
    <source>
        <strain evidence="4 5">DSM 11393</strain>
    </source>
</reference>
<gene>
    <name evidence="4" type="ORF">SAMN02745728_02187</name>
</gene>
<dbReference type="Proteomes" id="UP000186469">
    <property type="component" value="Unassembled WGS sequence"/>
</dbReference>
<evidence type="ECO:0000259" key="3">
    <source>
        <dbReference type="Pfam" id="PF25917"/>
    </source>
</evidence>
<organism evidence="4 5">
    <name type="scientific">Desulfovibrio litoralis DSM 11393</name>
    <dbReference type="NCBI Taxonomy" id="1121455"/>
    <lineage>
        <taxon>Bacteria</taxon>
        <taxon>Pseudomonadati</taxon>
        <taxon>Thermodesulfobacteriota</taxon>
        <taxon>Desulfovibrionia</taxon>
        <taxon>Desulfovibrionales</taxon>
        <taxon>Desulfovibrionaceae</taxon>
        <taxon>Desulfovibrio</taxon>
    </lineage>
</organism>
<feature type="coiled-coil region" evidence="1">
    <location>
        <begin position="167"/>
        <end position="201"/>
    </location>
</feature>
<dbReference type="Gene3D" id="1.10.287.470">
    <property type="entry name" value="Helix hairpin bin"/>
    <property type="match status" value="1"/>
</dbReference>
<dbReference type="Gene3D" id="2.40.30.170">
    <property type="match status" value="1"/>
</dbReference>
<proteinExistence type="predicted"/>
<sequence>MKFSLKIVILVIIIIGLAAGYYAWSSLHANELGKGFVSGNGRIEATEIDIATKLAGRVESIYVHEGDFVKTGQLLATIDSKNLEAQLHQAKAQLQQAITTEVSARAQIQLRESDRNAALATVAQRESELDTVQRRSTSSSALFRKGAVSQNTFEDDKAGAQGAKAAVEVAKDQVAVAEAAVEVAKAQANGAQAEIRGAEAAVDRIAVDIEDCKLTAPCGGRIQYRIAEPGEVLGVGGKVLNLVDLSDVYMTFFLSEESAGKVALQSDARIILDAAPNYVIPSKITFVSSTAQFTPKTVETYVERQKLMFRVKAQIDHDLLIKHITMVKTGLPGVTWLKLDPNAEWPESLAVKVAP</sequence>
<evidence type="ECO:0000256" key="1">
    <source>
        <dbReference type="SAM" id="Coils"/>
    </source>
</evidence>
<dbReference type="InterPro" id="IPR058625">
    <property type="entry name" value="MdtA-like_BSH"/>
</dbReference>
<dbReference type="GO" id="GO:0005886">
    <property type="term" value="C:plasma membrane"/>
    <property type="evidence" value="ECO:0007669"/>
    <property type="project" value="TreeGrafter"/>
</dbReference>
<dbReference type="PANTHER" id="PTHR30438:SF2">
    <property type="entry name" value="MEMBRANE PROTEIN"/>
    <property type="match status" value="1"/>
</dbReference>
<dbReference type="AlphaFoldDB" id="A0A1M7TKZ4"/>
<keyword evidence="2" id="KW-1133">Transmembrane helix</keyword>
<dbReference type="Pfam" id="PF25917">
    <property type="entry name" value="BSH_RND"/>
    <property type="match status" value="1"/>
</dbReference>
<name>A0A1M7TKZ4_9BACT</name>